<name>A0A7V8FR69_9BURK</name>
<organism evidence="1 2">
    <name type="scientific">Paracidovorax wautersii</name>
    <dbReference type="NCBI Taxonomy" id="1177982"/>
    <lineage>
        <taxon>Bacteria</taxon>
        <taxon>Pseudomonadati</taxon>
        <taxon>Pseudomonadota</taxon>
        <taxon>Betaproteobacteria</taxon>
        <taxon>Burkholderiales</taxon>
        <taxon>Comamonadaceae</taxon>
        <taxon>Paracidovorax</taxon>
    </lineage>
</organism>
<accession>A0A7V8FR69</accession>
<dbReference type="Proteomes" id="UP000461670">
    <property type="component" value="Unassembled WGS sequence"/>
</dbReference>
<sequence length="387" mass="43170">MMTTNDANFVGLPPAVASHVTQTREFFQALDNFTRTFAFRQGDRVLLLTDPLLDPRVTQAISGHAQARGATVRQLMESSSRVEQIPDEAKALLEQATFVVSTWFCSIIDPYAIALRRQGQRWVKITYFRNLDLLHTPQARFPIDLVGELTRATAARYPKGEAFDLHFTDERGSDFRIHFTPEMRENLLATNRWRGRMGADEDGCYVHYLASHGPNLWDHNAVRNDLSVPTRMGGVLYPQWAVGFARPFAERIGVHFDGEYVSRVDGESNEARILRDMLIGGRMIEGGGCGFNPKAPRHNVYPAGSNAPGALHFGIDLVKPADYIRRTMPDWEEPPVHVDLVTLDATVKAGDQLLIDQGFLCALRDPEVVQAAARFGDPVALLEAGVD</sequence>
<evidence type="ECO:0000313" key="1">
    <source>
        <dbReference type="EMBL" id="KAF1023056.1"/>
    </source>
</evidence>
<reference evidence="2" key="1">
    <citation type="journal article" date="2020" name="MBio">
        <title>Horizontal gene transfer to a defensive symbiont with a reduced genome amongst a multipartite beetle microbiome.</title>
        <authorList>
            <person name="Waterworth S.C."/>
            <person name="Florez L.V."/>
            <person name="Rees E.R."/>
            <person name="Hertweck C."/>
            <person name="Kaltenpoth M."/>
            <person name="Kwan J.C."/>
        </authorList>
    </citation>
    <scope>NUCLEOTIDE SEQUENCE [LARGE SCALE GENOMIC DNA]</scope>
</reference>
<gene>
    <name evidence="1" type="ORF">GAK30_00746</name>
</gene>
<evidence type="ECO:0000313" key="2">
    <source>
        <dbReference type="Proteomes" id="UP000461670"/>
    </source>
</evidence>
<protein>
    <recommendedName>
        <fullName evidence="3">Leucyl aminopeptidase (Aminopeptidase T)</fullName>
    </recommendedName>
</protein>
<evidence type="ECO:0008006" key="3">
    <source>
        <dbReference type="Google" id="ProtNLM"/>
    </source>
</evidence>
<dbReference type="AlphaFoldDB" id="A0A7V8FR69"/>
<dbReference type="EMBL" id="WNDQ01000007">
    <property type="protein sequence ID" value="KAF1023056.1"/>
    <property type="molecule type" value="Genomic_DNA"/>
</dbReference>
<proteinExistence type="predicted"/>
<comment type="caution">
    <text evidence="1">The sequence shown here is derived from an EMBL/GenBank/DDBJ whole genome shotgun (WGS) entry which is preliminary data.</text>
</comment>